<keyword evidence="3" id="KW-1185">Reference proteome</keyword>
<evidence type="ECO:0000313" key="3">
    <source>
        <dbReference type="Proteomes" id="UP001314263"/>
    </source>
</evidence>
<feature type="compositionally biased region" description="Low complexity" evidence="1">
    <location>
        <begin position="435"/>
        <end position="458"/>
    </location>
</feature>
<name>A0AAV1IGU5_9CHLO</name>
<proteinExistence type="predicted"/>
<evidence type="ECO:0000313" key="2">
    <source>
        <dbReference type="EMBL" id="CAK0785143.1"/>
    </source>
</evidence>
<sequence>MKLVSAGYNVPAAHFLPHHRCCAHYMAFTRISRHQGCRLRMQTTASSGQSENKPTRTRRKPKEESATPSAATNGRRRRKQPEEAASVPSAKASKQSYEGREATEPEATQADDNTSEEEAAPAASTEESSKSSQEQETGGQEGNGIPVMEDHLTENEHWKALLEDYSPEDIMEELEAMEEEGLLPDDAEPLPMFAAARPGCTPFEFINFTDESVEHDIAITVEAPLDKVYKIWSNRLNYNEWFDLIGQTVFHTDAPDYASYFILYKWGALPTLELYATMLRTMEENKFILERAVDGMNLAVGAYFSEVEDGTEVNLRVSYALPENLMSHVGPVGVWGDVNDILQENLILMKVFVEEADLDELAKTRQESQAEMDKHLADSNAVLDTMRDELEKEGADPGEGSPEARAEMMNILEELGYDAEATVRGEDGPTWWQQESAARNEAAVSSAAAQAEAAVQQRQEQRDAEAQAEGEKKASRRPRPPNPKQAELAEKLTKEFLEANMHKYTQKELGDMFGVGSGTISRYVQLHGLKWPIKYRRGPRSDAKDQEDQGGQS</sequence>
<feature type="compositionally biased region" description="Low complexity" evidence="1">
    <location>
        <begin position="120"/>
        <end position="138"/>
    </location>
</feature>
<evidence type="ECO:0000256" key="1">
    <source>
        <dbReference type="SAM" id="MobiDB-lite"/>
    </source>
</evidence>
<dbReference type="Gene3D" id="3.30.530.20">
    <property type="match status" value="1"/>
</dbReference>
<feature type="region of interest" description="Disordered" evidence="1">
    <location>
        <begin position="532"/>
        <end position="553"/>
    </location>
</feature>
<dbReference type="SUPFAM" id="SSF55961">
    <property type="entry name" value="Bet v1-like"/>
    <property type="match status" value="1"/>
</dbReference>
<feature type="compositionally biased region" description="Basic and acidic residues" evidence="1">
    <location>
        <begin position="459"/>
        <end position="473"/>
    </location>
</feature>
<dbReference type="AlphaFoldDB" id="A0AAV1IGU5"/>
<organism evidence="2 3">
    <name type="scientific">Coccomyxa viridis</name>
    <dbReference type="NCBI Taxonomy" id="1274662"/>
    <lineage>
        <taxon>Eukaryota</taxon>
        <taxon>Viridiplantae</taxon>
        <taxon>Chlorophyta</taxon>
        <taxon>core chlorophytes</taxon>
        <taxon>Trebouxiophyceae</taxon>
        <taxon>Trebouxiophyceae incertae sedis</taxon>
        <taxon>Coccomyxaceae</taxon>
        <taxon>Coccomyxa</taxon>
    </lineage>
</organism>
<dbReference type="EMBL" id="CAUYUE010000011">
    <property type="protein sequence ID" value="CAK0785143.1"/>
    <property type="molecule type" value="Genomic_DNA"/>
</dbReference>
<protein>
    <submittedName>
        <fullName evidence="2">Uncharacterized protein</fullName>
    </submittedName>
</protein>
<feature type="region of interest" description="Disordered" evidence="1">
    <location>
        <begin position="41"/>
        <end position="147"/>
    </location>
</feature>
<feature type="region of interest" description="Disordered" evidence="1">
    <location>
        <begin position="434"/>
        <end position="485"/>
    </location>
</feature>
<accession>A0AAV1IGU5</accession>
<dbReference type="PANTHER" id="PTHR33824">
    <property type="entry name" value="POLYKETIDE CYCLASE/DEHYDRASE AND LIPID TRANSPORT SUPERFAMILY PROTEIN"/>
    <property type="match status" value="1"/>
</dbReference>
<dbReference type="InterPro" id="IPR047137">
    <property type="entry name" value="ORF3"/>
</dbReference>
<comment type="caution">
    <text evidence="2">The sequence shown here is derived from an EMBL/GenBank/DDBJ whole genome shotgun (WGS) entry which is preliminary data.</text>
</comment>
<reference evidence="2 3" key="1">
    <citation type="submission" date="2023-10" db="EMBL/GenBank/DDBJ databases">
        <authorList>
            <person name="Maclean D."/>
            <person name="Macfadyen A."/>
        </authorList>
    </citation>
    <scope>NUCLEOTIDE SEQUENCE [LARGE SCALE GENOMIC DNA]</scope>
</reference>
<dbReference type="InterPro" id="IPR023393">
    <property type="entry name" value="START-like_dom_sf"/>
</dbReference>
<dbReference type="PANTHER" id="PTHR33824:SF7">
    <property type="entry name" value="POLYKETIDE CYCLASE_DEHYDRASE AND LIPID TRANSPORT SUPERFAMILY PROTEIN"/>
    <property type="match status" value="1"/>
</dbReference>
<dbReference type="Proteomes" id="UP001314263">
    <property type="component" value="Unassembled WGS sequence"/>
</dbReference>
<gene>
    <name evidence="2" type="ORF">CVIRNUC_008349</name>
</gene>
<feature type="compositionally biased region" description="Polar residues" evidence="1">
    <location>
        <begin position="41"/>
        <end position="52"/>
    </location>
</feature>